<comment type="caution">
    <text evidence="1">The sequence shown here is derived from an EMBL/GenBank/DDBJ whole genome shotgun (WGS) entry which is preliminary data.</text>
</comment>
<evidence type="ECO:0000313" key="2">
    <source>
        <dbReference type="Proteomes" id="UP001318860"/>
    </source>
</evidence>
<dbReference type="PANTHER" id="PTHR11439:SF463">
    <property type="entry name" value="REVERSE TRANSCRIPTASE TY1_COPIA-TYPE DOMAIN-CONTAINING PROTEIN"/>
    <property type="match status" value="1"/>
</dbReference>
<dbReference type="CDD" id="cd09272">
    <property type="entry name" value="RNase_HI_RT_Ty1"/>
    <property type="match status" value="1"/>
</dbReference>
<name>A0ABR0XT39_REHGL</name>
<organism evidence="1 2">
    <name type="scientific">Rehmannia glutinosa</name>
    <name type="common">Chinese foxglove</name>
    <dbReference type="NCBI Taxonomy" id="99300"/>
    <lineage>
        <taxon>Eukaryota</taxon>
        <taxon>Viridiplantae</taxon>
        <taxon>Streptophyta</taxon>
        <taxon>Embryophyta</taxon>
        <taxon>Tracheophyta</taxon>
        <taxon>Spermatophyta</taxon>
        <taxon>Magnoliopsida</taxon>
        <taxon>eudicotyledons</taxon>
        <taxon>Gunneridae</taxon>
        <taxon>Pentapetalae</taxon>
        <taxon>asterids</taxon>
        <taxon>lamiids</taxon>
        <taxon>Lamiales</taxon>
        <taxon>Orobanchaceae</taxon>
        <taxon>Rehmannieae</taxon>
        <taxon>Rehmannia</taxon>
    </lineage>
</organism>
<gene>
    <name evidence="1" type="ORF">DH2020_002208</name>
</gene>
<proteinExistence type="predicted"/>
<protein>
    <recommendedName>
        <fullName evidence="3">Gag-pol polyprotein</fullName>
    </recommendedName>
</protein>
<dbReference type="EMBL" id="JABTTQ020000002">
    <property type="protein sequence ID" value="KAK6162367.1"/>
    <property type="molecule type" value="Genomic_DNA"/>
</dbReference>
<accession>A0ABR0XT39</accession>
<keyword evidence="2" id="KW-1185">Reference proteome</keyword>
<dbReference type="PANTHER" id="PTHR11439">
    <property type="entry name" value="GAG-POL-RELATED RETROTRANSPOSON"/>
    <property type="match status" value="1"/>
</dbReference>
<sequence length="161" mass="18156">MEEKSSMKIPMNTSAKMDMDAEGKVIDQTRHRALIGSLLYLTTSRPNITFVVGVCARFQSSPEKSHMIVAKRILKYLKGSQVVGLWYPQEGGFKMIGYSDSDYAGCRVDRKSTYGTCQMLGNKLVSWFSKKQNSIATSTAEAEYIALSNRALTRIWLRRLL</sequence>
<dbReference type="Proteomes" id="UP001318860">
    <property type="component" value="Unassembled WGS sequence"/>
</dbReference>
<evidence type="ECO:0008006" key="3">
    <source>
        <dbReference type="Google" id="ProtNLM"/>
    </source>
</evidence>
<reference evidence="1 2" key="1">
    <citation type="journal article" date="2021" name="Comput. Struct. Biotechnol. J.">
        <title>De novo genome assembly of the potent medicinal plant Rehmannia glutinosa using nanopore technology.</title>
        <authorList>
            <person name="Ma L."/>
            <person name="Dong C."/>
            <person name="Song C."/>
            <person name="Wang X."/>
            <person name="Zheng X."/>
            <person name="Niu Y."/>
            <person name="Chen S."/>
            <person name="Feng W."/>
        </authorList>
    </citation>
    <scope>NUCLEOTIDE SEQUENCE [LARGE SCALE GENOMIC DNA]</scope>
    <source>
        <strain evidence="1">DH-2019</strain>
    </source>
</reference>
<evidence type="ECO:0000313" key="1">
    <source>
        <dbReference type="EMBL" id="KAK6162367.1"/>
    </source>
</evidence>